<feature type="non-terminal residue" evidence="1">
    <location>
        <position position="119"/>
    </location>
</feature>
<gene>
    <name evidence="1" type="ORF">RFI_39795</name>
</gene>
<keyword evidence="2" id="KW-1185">Reference proteome</keyword>
<evidence type="ECO:0000313" key="2">
    <source>
        <dbReference type="Proteomes" id="UP000023152"/>
    </source>
</evidence>
<dbReference type="EMBL" id="ASPP01048808">
    <property type="protein sequence ID" value="ETN97731.1"/>
    <property type="molecule type" value="Genomic_DNA"/>
</dbReference>
<organism evidence="1 2">
    <name type="scientific">Reticulomyxa filosa</name>
    <dbReference type="NCBI Taxonomy" id="46433"/>
    <lineage>
        <taxon>Eukaryota</taxon>
        <taxon>Sar</taxon>
        <taxon>Rhizaria</taxon>
        <taxon>Retaria</taxon>
        <taxon>Foraminifera</taxon>
        <taxon>Monothalamids</taxon>
        <taxon>Reticulomyxidae</taxon>
        <taxon>Reticulomyxa</taxon>
    </lineage>
</organism>
<name>X6L9B9_RETFI</name>
<protein>
    <submittedName>
        <fullName evidence="1">Uncharacterized protein</fullName>
    </submittedName>
</protein>
<dbReference type="Proteomes" id="UP000023152">
    <property type="component" value="Unassembled WGS sequence"/>
</dbReference>
<sequence>STDNQTQEEFFEEKRASHNACTLETGLAYCFKCIQWTGIISKYIANVKVFQLFVNFVNGMLSHLLQLVKDDTITSTTCKLVCANGNEDKVAKLVELSKQEITYEKLSTLVNKYKQFDTI</sequence>
<reference evidence="1 2" key="1">
    <citation type="journal article" date="2013" name="Curr. Biol.">
        <title>The Genome of the Foraminiferan Reticulomyxa filosa.</title>
        <authorList>
            <person name="Glockner G."/>
            <person name="Hulsmann N."/>
            <person name="Schleicher M."/>
            <person name="Noegel A.A."/>
            <person name="Eichinger L."/>
            <person name="Gallinger C."/>
            <person name="Pawlowski J."/>
            <person name="Sierra R."/>
            <person name="Euteneuer U."/>
            <person name="Pillet L."/>
            <person name="Moustafa A."/>
            <person name="Platzer M."/>
            <person name="Groth M."/>
            <person name="Szafranski K."/>
            <person name="Schliwa M."/>
        </authorList>
    </citation>
    <scope>NUCLEOTIDE SEQUENCE [LARGE SCALE GENOMIC DNA]</scope>
</reference>
<comment type="caution">
    <text evidence="1">The sequence shown here is derived from an EMBL/GenBank/DDBJ whole genome shotgun (WGS) entry which is preliminary data.</text>
</comment>
<feature type="non-terminal residue" evidence="1">
    <location>
        <position position="1"/>
    </location>
</feature>
<dbReference type="AlphaFoldDB" id="X6L9B9"/>
<accession>X6L9B9</accession>
<evidence type="ECO:0000313" key="1">
    <source>
        <dbReference type="EMBL" id="ETN97731.1"/>
    </source>
</evidence>
<proteinExistence type="predicted"/>